<evidence type="ECO:0000313" key="2">
    <source>
        <dbReference type="EMBL" id="EDL76206.1"/>
    </source>
</evidence>
<accession>A6J2S4</accession>
<sequence length="28" mass="3264">MARTSKSQGRCLKLTDNFQNDTREHRVA</sequence>
<protein>
    <submittedName>
        <fullName evidence="2">RCG49582, isoform CRA_a</fullName>
    </submittedName>
</protein>
<evidence type="ECO:0000313" key="3">
    <source>
        <dbReference type="Proteomes" id="UP000234681"/>
    </source>
</evidence>
<feature type="region of interest" description="Disordered" evidence="1">
    <location>
        <begin position="1"/>
        <end position="28"/>
    </location>
</feature>
<dbReference type="Proteomes" id="UP000234681">
    <property type="component" value="Chromosome 18"/>
</dbReference>
<dbReference type="EMBL" id="CH473974">
    <property type="protein sequence ID" value="EDL76206.1"/>
    <property type="molecule type" value="Genomic_DNA"/>
</dbReference>
<gene>
    <name evidence="2" type="ORF">rCG_49582</name>
</gene>
<reference evidence="3" key="1">
    <citation type="submission" date="2005-09" db="EMBL/GenBank/DDBJ databases">
        <authorList>
            <person name="Mural R.J."/>
            <person name="Li P.W."/>
            <person name="Adams M.D."/>
            <person name="Amanatides P.G."/>
            <person name="Baden-Tillson H."/>
            <person name="Barnstead M."/>
            <person name="Chin S.H."/>
            <person name="Dew I."/>
            <person name="Evans C.A."/>
            <person name="Ferriera S."/>
            <person name="Flanigan M."/>
            <person name="Fosler C."/>
            <person name="Glodek A."/>
            <person name="Gu Z."/>
            <person name="Holt R.A."/>
            <person name="Jennings D."/>
            <person name="Kraft C.L."/>
            <person name="Lu F."/>
            <person name="Nguyen T."/>
            <person name="Nusskern D.R."/>
            <person name="Pfannkoch C.M."/>
            <person name="Sitter C."/>
            <person name="Sutton G.G."/>
            <person name="Venter J.C."/>
            <person name="Wang Z."/>
            <person name="Woodage T."/>
            <person name="Zheng X.H."/>
            <person name="Zhong F."/>
        </authorList>
    </citation>
    <scope>NUCLEOTIDE SEQUENCE [LARGE SCALE GENOMIC DNA]</scope>
    <source>
        <strain>BN</strain>
        <strain evidence="3">Sprague-Dawley</strain>
    </source>
</reference>
<evidence type="ECO:0000256" key="1">
    <source>
        <dbReference type="SAM" id="MobiDB-lite"/>
    </source>
</evidence>
<proteinExistence type="predicted"/>
<name>A6J2S4_RAT</name>
<dbReference type="AlphaFoldDB" id="A6J2S4"/>
<organism evidence="2 3">
    <name type="scientific">Rattus norvegicus</name>
    <name type="common">Rat</name>
    <dbReference type="NCBI Taxonomy" id="10116"/>
    <lineage>
        <taxon>Eukaryota</taxon>
        <taxon>Metazoa</taxon>
        <taxon>Chordata</taxon>
        <taxon>Craniata</taxon>
        <taxon>Vertebrata</taxon>
        <taxon>Euteleostomi</taxon>
        <taxon>Mammalia</taxon>
        <taxon>Eutheria</taxon>
        <taxon>Euarchontoglires</taxon>
        <taxon>Glires</taxon>
        <taxon>Rodentia</taxon>
        <taxon>Myomorpha</taxon>
        <taxon>Muroidea</taxon>
        <taxon>Muridae</taxon>
        <taxon>Murinae</taxon>
        <taxon>Rattus</taxon>
    </lineage>
</organism>